<feature type="transmembrane region" description="Helical" evidence="1">
    <location>
        <begin position="122"/>
        <end position="141"/>
    </location>
</feature>
<gene>
    <name evidence="2" type="ORF">TICRE_13420</name>
</gene>
<dbReference type="RefSeq" id="WP_075726391.1">
    <property type="nucleotide sequence ID" value="NZ_LTDM01000021.1"/>
</dbReference>
<dbReference type="OrthoDB" id="1803378at2"/>
<dbReference type="Proteomes" id="UP000186112">
    <property type="component" value="Unassembled WGS sequence"/>
</dbReference>
<reference evidence="2 3" key="1">
    <citation type="submission" date="2016-02" db="EMBL/GenBank/DDBJ databases">
        <title>Genome sequence of Tissierella creatinophila DSM 6911.</title>
        <authorList>
            <person name="Poehlein A."/>
            <person name="Daniel R."/>
        </authorList>
    </citation>
    <scope>NUCLEOTIDE SEQUENCE [LARGE SCALE GENOMIC DNA]</scope>
    <source>
        <strain evidence="2 3">DSM 6911</strain>
    </source>
</reference>
<keyword evidence="1" id="KW-0812">Transmembrane</keyword>
<feature type="transmembrane region" description="Helical" evidence="1">
    <location>
        <begin position="162"/>
        <end position="183"/>
    </location>
</feature>
<sequence length="611" mass="69991">MINLGLQIQKVFKGAAKSFYRFPAAIISAIVISITAIIKITMDWEVQQTYTLLFDSIQISFFLGAVFSMATVALEEVRSDRKKSSFVLANVSGIVLAIISFLLLYFYGGKIGEDKIVYLSDIAMARVSVAIFVSIVAFVYITSKSKFVDTFSDSFFITQRAFIISAIYGLVIMAGVSGVLGAFQALVYRNLDSRVYQYLGVAVGFLTYTIFLGYFPSFRGTENKEEIDKVKEQPRFIFVLFDYILIPIIMALTVVLLIWSVRVLLKGVDVSFNQLSSIASSYVIIGIWLYIMVSKHDTKIAEFYKRVYPFAGILILIFEAWALFAQLNKFGLKTAEYSFLMIWIFAIISVLLLIFLKDKAYRKVAITAIVISIIWVLPIIGYQDITFNSQVNRLRKTLINEKLLVDDKIVSNNKEVEYVIRGEITDAVDFISYSEKQNTPIWFKKDLNDEKVFKDTFGFEKTYGVYPDPSEYTSSNFRLETDAIDISDYSLSLRVLPNEKSDTTNRFKGKNGSYEIMITREFQRVPKIIVKLEDKIIVEEDMSKYLSDLSIKYNSKQNSEIKVPFEDMNVIIETEDISILLVFDNINIYRDQIKEKTDYYVELHGIFVKNK</sequence>
<organism evidence="2 3">
    <name type="scientific">Tissierella creatinophila DSM 6911</name>
    <dbReference type="NCBI Taxonomy" id="1123403"/>
    <lineage>
        <taxon>Bacteria</taxon>
        <taxon>Bacillati</taxon>
        <taxon>Bacillota</taxon>
        <taxon>Tissierellia</taxon>
        <taxon>Tissierellales</taxon>
        <taxon>Tissierellaceae</taxon>
        <taxon>Tissierella</taxon>
    </lineage>
</organism>
<name>A0A1U7M5W2_TISCR</name>
<evidence type="ECO:0000313" key="3">
    <source>
        <dbReference type="Proteomes" id="UP000186112"/>
    </source>
</evidence>
<evidence type="ECO:0000256" key="1">
    <source>
        <dbReference type="SAM" id="Phobius"/>
    </source>
</evidence>
<proteinExistence type="predicted"/>
<dbReference type="EMBL" id="LTDM01000021">
    <property type="protein sequence ID" value="OLS02697.1"/>
    <property type="molecule type" value="Genomic_DNA"/>
</dbReference>
<accession>A0A1U7M5W2</accession>
<feature type="transmembrane region" description="Helical" evidence="1">
    <location>
        <begin position="337"/>
        <end position="356"/>
    </location>
</feature>
<evidence type="ECO:0008006" key="4">
    <source>
        <dbReference type="Google" id="ProtNLM"/>
    </source>
</evidence>
<feature type="transmembrane region" description="Helical" evidence="1">
    <location>
        <begin position="271"/>
        <end position="291"/>
    </location>
</feature>
<keyword evidence="1" id="KW-1133">Transmembrane helix</keyword>
<comment type="caution">
    <text evidence="2">The sequence shown here is derived from an EMBL/GenBank/DDBJ whole genome shotgun (WGS) entry which is preliminary data.</text>
</comment>
<feature type="transmembrane region" description="Helical" evidence="1">
    <location>
        <begin position="303"/>
        <end position="325"/>
    </location>
</feature>
<keyword evidence="1" id="KW-0472">Membrane</keyword>
<feature type="transmembrane region" description="Helical" evidence="1">
    <location>
        <begin position="20"/>
        <end position="40"/>
    </location>
</feature>
<feature type="transmembrane region" description="Helical" evidence="1">
    <location>
        <begin position="363"/>
        <end position="382"/>
    </location>
</feature>
<evidence type="ECO:0000313" key="2">
    <source>
        <dbReference type="EMBL" id="OLS02697.1"/>
    </source>
</evidence>
<feature type="transmembrane region" description="Helical" evidence="1">
    <location>
        <begin position="195"/>
        <end position="215"/>
    </location>
</feature>
<keyword evidence="3" id="KW-1185">Reference proteome</keyword>
<dbReference type="AlphaFoldDB" id="A0A1U7M5W2"/>
<feature type="transmembrane region" description="Helical" evidence="1">
    <location>
        <begin position="86"/>
        <end position="107"/>
    </location>
</feature>
<feature type="transmembrane region" description="Helical" evidence="1">
    <location>
        <begin position="52"/>
        <end position="74"/>
    </location>
</feature>
<protein>
    <recommendedName>
        <fullName evidence="4">DUF4153 domain-containing protein</fullName>
    </recommendedName>
</protein>
<feature type="transmembrane region" description="Helical" evidence="1">
    <location>
        <begin position="236"/>
        <end position="259"/>
    </location>
</feature>